<evidence type="ECO:0000256" key="8">
    <source>
        <dbReference type="ARBA" id="ARBA00031306"/>
    </source>
</evidence>
<dbReference type="Gene3D" id="3.10.520.10">
    <property type="entry name" value="ApbE-like domains"/>
    <property type="match status" value="1"/>
</dbReference>
<dbReference type="AlphaFoldDB" id="A0A1L1PD59"/>
<proteinExistence type="inferred from homology"/>
<keyword evidence="6 10" id="KW-0274">FAD</keyword>
<evidence type="ECO:0000256" key="4">
    <source>
        <dbReference type="ARBA" id="ARBA00022679"/>
    </source>
</evidence>
<evidence type="ECO:0000256" key="1">
    <source>
        <dbReference type="ARBA" id="ARBA00011955"/>
    </source>
</evidence>
<keyword evidence="5 10" id="KW-0479">Metal-binding</keyword>
<keyword evidence="3 10" id="KW-0285">Flavoprotein</keyword>
<keyword evidence="7 10" id="KW-0460">Magnesium</keyword>
<dbReference type="PIRSF" id="PIRSF006268">
    <property type="entry name" value="ApbE"/>
    <property type="match status" value="1"/>
</dbReference>
<dbReference type="InterPro" id="IPR003374">
    <property type="entry name" value="ApbE-like_sf"/>
</dbReference>
<dbReference type="Pfam" id="PF02424">
    <property type="entry name" value="ApbE"/>
    <property type="match status" value="1"/>
</dbReference>
<keyword evidence="4 10" id="KW-0808">Transferase</keyword>
<evidence type="ECO:0000313" key="13">
    <source>
        <dbReference type="Proteomes" id="UP000028878"/>
    </source>
</evidence>
<evidence type="ECO:0000256" key="7">
    <source>
        <dbReference type="ARBA" id="ARBA00022842"/>
    </source>
</evidence>
<dbReference type="PANTHER" id="PTHR30040">
    <property type="entry name" value="THIAMINE BIOSYNTHESIS LIPOPROTEIN APBE"/>
    <property type="match status" value="1"/>
</dbReference>
<sequence length="339" mass="35783">MTRVLVPEQIAGAVPWLGARVQRLRGESMGTTWQVLWADGDAARHDEVRAAIEAELDLVVAQMSTWLPTSDLERFNAAPAGTRRALPEALAEVLAAALWLADASSGAFNPAAGALVNLWGFGPAPRYTDPGFAPPDAAAVQAALAGTDWRALRFDAATREATQPGGLRLDFSAIAKGHAVDRVARRLGELGIAHTLVEVGGELLGQGLRPDGMPWWVDLETPPVGSGHARPRATRVALHGLSVATSGDYRRAYLHGGWRLPHSLDPRTGQPVAHGLASVSVLHAECLWADAWSTALTVAGREAGVALAEAHGIAALFVQREPDGCLTETLTSAMERLAG</sequence>
<evidence type="ECO:0000256" key="3">
    <source>
        <dbReference type="ARBA" id="ARBA00022630"/>
    </source>
</evidence>
<organism evidence="12 13">
    <name type="scientific">Hydrogenophaga intermedia</name>
    <dbReference type="NCBI Taxonomy" id="65786"/>
    <lineage>
        <taxon>Bacteria</taxon>
        <taxon>Pseudomonadati</taxon>
        <taxon>Pseudomonadota</taxon>
        <taxon>Betaproteobacteria</taxon>
        <taxon>Burkholderiales</taxon>
        <taxon>Comamonadaceae</taxon>
        <taxon>Hydrogenophaga</taxon>
    </lineage>
</organism>
<dbReference type="EMBL" id="CCAE010000016">
    <property type="protein sequence ID" value="CDN87928.1"/>
    <property type="molecule type" value="Genomic_DNA"/>
</dbReference>
<comment type="cofactor">
    <cofactor evidence="11">
        <name>Mg(2+)</name>
        <dbReference type="ChEBI" id="CHEBI:18420"/>
    </cofactor>
    <cofactor evidence="11">
        <name>Mn(2+)</name>
        <dbReference type="ChEBI" id="CHEBI:29035"/>
    </cofactor>
    <text evidence="11">Magnesium. Can also use manganese.</text>
</comment>
<feature type="binding site" evidence="11">
    <location>
        <position position="294"/>
    </location>
    <ligand>
        <name>Mg(2+)</name>
        <dbReference type="ChEBI" id="CHEBI:18420"/>
    </ligand>
</feature>
<name>A0A1L1PD59_HYDIT</name>
<comment type="catalytic activity">
    <reaction evidence="9 10">
        <text>L-threonyl-[protein] + FAD = FMN-L-threonyl-[protein] + AMP + H(+)</text>
        <dbReference type="Rhea" id="RHEA:36847"/>
        <dbReference type="Rhea" id="RHEA-COMP:11060"/>
        <dbReference type="Rhea" id="RHEA-COMP:11061"/>
        <dbReference type="ChEBI" id="CHEBI:15378"/>
        <dbReference type="ChEBI" id="CHEBI:30013"/>
        <dbReference type="ChEBI" id="CHEBI:57692"/>
        <dbReference type="ChEBI" id="CHEBI:74257"/>
        <dbReference type="ChEBI" id="CHEBI:456215"/>
        <dbReference type="EC" id="2.7.1.180"/>
    </reaction>
</comment>
<dbReference type="Proteomes" id="UP000028878">
    <property type="component" value="Unassembled WGS sequence"/>
</dbReference>
<gene>
    <name evidence="12" type="ORF">BN948_02356</name>
</gene>
<dbReference type="InterPro" id="IPR024932">
    <property type="entry name" value="ApbE"/>
</dbReference>
<evidence type="ECO:0000256" key="9">
    <source>
        <dbReference type="ARBA" id="ARBA00048540"/>
    </source>
</evidence>
<evidence type="ECO:0000256" key="11">
    <source>
        <dbReference type="PIRSR" id="PIRSR006268-2"/>
    </source>
</evidence>
<feature type="binding site" evidence="11">
    <location>
        <position position="290"/>
    </location>
    <ligand>
        <name>Mg(2+)</name>
        <dbReference type="ChEBI" id="CHEBI:18420"/>
    </ligand>
</feature>
<evidence type="ECO:0000256" key="2">
    <source>
        <dbReference type="ARBA" id="ARBA00016337"/>
    </source>
</evidence>
<evidence type="ECO:0000256" key="6">
    <source>
        <dbReference type="ARBA" id="ARBA00022827"/>
    </source>
</evidence>
<evidence type="ECO:0000313" key="12">
    <source>
        <dbReference type="EMBL" id="CDN87928.1"/>
    </source>
</evidence>
<reference evidence="13" key="1">
    <citation type="submission" date="2014-11" db="EMBL/GenBank/DDBJ databases">
        <title>Draft genome sequence of Hydrogenophaga intermedia S1.</title>
        <authorList>
            <person name="Gan H.M."/>
            <person name="Chew T.H."/>
            <person name="Stolz A."/>
        </authorList>
    </citation>
    <scope>NUCLEOTIDE SEQUENCE [LARGE SCALE GENOMIC DNA]</scope>
    <source>
        <strain evidence="13">S1</strain>
    </source>
</reference>
<evidence type="ECO:0000256" key="5">
    <source>
        <dbReference type="ARBA" id="ARBA00022723"/>
    </source>
</evidence>
<accession>A0A1L1PD59</accession>
<dbReference type="EC" id="2.7.1.180" evidence="1 10"/>
<dbReference type="GO" id="GO:0016740">
    <property type="term" value="F:transferase activity"/>
    <property type="evidence" value="ECO:0007669"/>
    <property type="project" value="UniProtKB-UniRule"/>
</dbReference>
<evidence type="ECO:0000256" key="10">
    <source>
        <dbReference type="PIRNR" id="PIRNR006268"/>
    </source>
</evidence>
<dbReference type="RefSeq" id="WP_009520326.1">
    <property type="nucleotide sequence ID" value="NZ_CCAE010000016.1"/>
</dbReference>
<dbReference type="PANTHER" id="PTHR30040:SF2">
    <property type="entry name" value="FAD:PROTEIN FMN TRANSFERASE"/>
    <property type="match status" value="1"/>
</dbReference>
<keyword evidence="13" id="KW-1185">Reference proteome</keyword>
<feature type="binding site" evidence="11">
    <location>
        <position position="173"/>
    </location>
    <ligand>
        <name>Mg(2+)</name>
        <dbReference type="ChEBI" id="CHEBI:18420"/>
    </ligand>
</feature>
<dbReference type="SUPFAM" id="SSF143631">
    <property type="entry name" value="ApbE-like"/>
    <property type="match status" value="1"/>
</dbReference>
<comment type="similarity">
    <text evidence="10">Belongs to the ApbE family.</text>
</comment>
<protein>
    <recommendedName>
        <fullName evidence="2 10">FAD:protein FMN transferase</fullName>
        <ecNumber evidence="1 10">2.7.1.180</ecNumber>
    </recommendedName>
    <alternativeName>
        <fullName evidence="8 10">Flavin transferase</fullName>
    </alternativeName>
</protein>
<dbReference type="GO" id="GO:0046872">
    <property type="term" value="F:metal ion binding"/>
    <property type="evidence" value="ECO:0007669"/>
    <property type="project" value="UniProtKB-UniRule"/>
</dbReference>